<accession>S7TEF0</accession>
<evidence type="ECO:0000313" key="1">
    <source>
        <dbReference type="EMBL" id="EPR35066.1"/>
    </source>
</evidence>
<proteinExistence type="predicted"/>
<dbReference type="AlphaFoldDB" id="S7TEF0"/>
<protein>
    <submittedName>
        <fullName evidence="1">Uncharacterized protein</fullName>
    </submittedName>
</protein>
<evidence type="ECO:0000313" key="2">
    <source>
        <dbReference type="Proteomes" id="UP000014975"/>
    </source>
</evidence>
<dbReference type="OrthoDB" id="5464757at2"/>
<gene>
    <name evidence="1" type="ORF">dsat_2429</name>
</gene>
<name>S7TEF0_9BACT</name>
<dbReference type="Proteomes" id="UP000014975">
    <property type="component" value="Unassembled WGS sequence"/>
</dbReference>
<dbReference type="STRING" id="1121439.dsat_2429"/>
<reference evidence="1 2" key="1">
    <citation type="journal article" date="2013" name="Genome Announc.">
        <title>Draft genome sequences for three mercury-methylating, sulfate-reducing bacteria.</title>
        <authorList>
            <person name="Brown S.D."/>
            <person name="Hurt R.A.Jr."/>
            <person name="Gilmour C.C."/>
            <person name="Elias D.A."/>
        </authorList>
    </citation>
    <scope>NUCLEOTIDE SEQUENCE [LARGE SCALE GENOMIC DNA]</scope>
    <source>
        <strain evidence="1 2">DSM 16529</strain>
    </source>
</reference>
<dbReference type="PATRIC" id="fig|1121439.3.peg.823"/>
<dbReference type="EMBL" id="ATHI01000005">
    <property type="protein sequence ID" value="EPR35066.1"/>
    <property type="molecule type" value="Genomic_DNA"/>
</dbReference>
<dbReference type="eggNOG" id="ENOG5031FRU">
    <property type="taxonomic scope" value="Bacteria"/>
</dbReference>
<keyword evidence="2" id="KW-1185">Reference proteome</keyword>
<sequence length="243" mass="25187">MARRSSILVVSALWLVTAWLLLAAAPVLCASGHGSLDAAVENGRLSRDDARAIAALIEQARAQGLPEGPLAAKVAEGLAKRVPGQAIVRAVDAMRDDYAFARGALARGGAFAPTPDDVVLAGDSLRLGLSREELAELAQQAFGASPTMLATAARARAFLNGIGFPSDLSTHILSQGLESGTLTPAWIHLFKAVQRARDTGASDAAVAKAAVRTLAEGGGPGEMLHDLGLTSRDMRQLPGRPEN</sequence>
<comment type="caution">
    <text evidence="1">The sequence shown here is derived from an EMBL/GenBank/DDBJ whole genome shotgun (WGS) entry which is preliminary data.</text>
</comment>
<organism evidence="1 2">
    <name type="scientific">Alkalidesulfovibrio alkalitolerans DSM 16529</name>
    <dbReference type="NCBI Taxonomy" id="1121439"/>
    <lineage>
        <taxon>Bacteria</taxon>
        <taxon>Pseudomonadati</taxon>
        <taxon>Thermodesulfobacteriota</taxon>
        <taxon>Desulfovibrionia</taxon>
        <taxon>Desulfovibrionales</taxon>
        <taxon>Desulfovibrionaceae</taxon>
        <taxon>Alkalidesulfovibrio</taxon>
    </lineage>
</organism>
<dbReference type="RefSeq" id="WP_020886315.1">
    <property type="nucleotide sequence ID" value="NZ_ATHI01000005.1"/>
</dbReference>